<comment type="subcellular location">
    <subcellularLocation>
        <location evidence="1">Cell membrane</location>
        <topology evidence="1">Multi-pass membrane protein</topology>
    </subcellularLocation>
</comment>
<dbReference type="Proteomes" id="UP000016568">
    <property type="component" value="Unassembled WGS sequence"/>
</dbReference>
<keyword evidence="1" id="KW-1003">Cell membrane</keyword>
<dbReference type="CDD" id="cd06662">
    <property type="entry name" value="SURF1"/>
    <property type="match status" value="1"/>
</dbReference>
<dbReference type="Pfam" id="PF02104">
    <property type="entry name" value="SURF1"/>
    <property type="match status" value="1"/>
</dbReference>
<dbReference type="RefSeq" id="WP_021688574.1">
    <property type="nucleotide sequence ID" value="NZ_BASZ01000001.1"/>
</dbReference>
<organism evidence="2 3">
    <name type="scientific">Caenibius tardaugens NBRC 16725</name>
    <dbReference type="NCBI Taxonomy" id="1219035"/>
    <lineage>
        <taxon>Bacteria</taxon>
        <taxon>Pseudomonadati</taxon>
        <taxon>Pseudomonadota</taxon>
        <taxon>Alphaproteobacteria</taxon>
        <taxon>Sphingomonadales</taxon>
        <taxon>Erythrobacteraceae</taxon>
        <taxon>Caenibius</taxon>
    </lineage>
</organism>
<dbReference type="eggNOG" id="COG3346">
    <property type="taxonomic scope" value="Bacteria"/>
</dbReference>
<proteinExistence type="inferred from homology"/>
<dbReference type="GO" id="GO:0005886">
    <property type="term" value="C:plasma membrane"/>
    <property type="evidence" value="ECO:0007669"/>
    <property type="project" value="UniProtKB-SubCell"/>
</dbReference>
<keyword evidence="1" id="KW-1133">Transmembrane helix</keyword>
<dbReference type="InterPro" id="IPR002994">
    <property type="entry name" value="Surf1/Shy1"/>
</dbReference>
<name>U2YI17_9SPHN</name>
<sequence>MIRRLPVLPTLLVLVAVGVMIALGVWQLQRATWKEALLGRYDAAIKISAEVPFPYAASAREAALYHHSSVTCLRVLARNAIAGRNDKGEAGIAQTALCETPDGQAEIGLGWSRDPAMPEWGGGPVSGIIAPAGEGVRLIVSPPQIGLAQLAQPDPHDIPNNHRGYAMQWFFFAAAALVIYGLALRRKLAGASGQVA</sequence>
<evidence type="ECO:0000313" key="3">
    <source>
        <dbReference type="Proteomes" id="UP000016568"/>
    </source>
</evidence>
<evidence type="ECO:0000256" key="1">
    <source>
        <dbReference type="RuleBase" id="RU363076"/>
    </source>
</evidence>
<evidence type="ECO:0000313" key="2">
    <source>
        <dbReference type="EMBL" id="GAD47667.1"/>
    </source>
</evidence>
<protein>
    <recommendedName>
        <fullName evidence="1">SURF1-like protein</fullName>
    </recommendedName>
</protein>
<keyword evidence="3" id="KW-1185">Reference proteome</keyword>
<dbReference type="EMBL" id="BASZ01000001">
    <property type="protein sequence ID" value="GAD47667.1"/>
    <property type="molecule type" value="Genomic_DNA"/>
</dbReference>
<comment type="caution">
    <text evidence="2">The sequence shown here is derived from an EMBL/GenBank/DDBJ whole genome shotgun (WGS) entry which is preliminary data.</text>
</comment>
<feature type="transmembrane region" description="Helical" evidence="1">
    <location>
        <begin position="165"/>
        <end position="184"/>
    </location>
</feature>
<comment type="similarity">
    <text evidence="1">Belongs to the SURF1 family.</text>
</comment>
<gene>
    <name evidence="2" type="ORF">NT2_01_04380</name>
</gene>
<reference evidence="2" key="1">
    <citation type="submission" date="2013-09" db="EMBL/GenBank/DDBJ databases">
        <title>Whole genome shotgun sequence of Novosphingobium tardaugens NBRC 16725.</title>
        <authorList>
            <person name="Isaki S."/>
            <person name="Hosoyama A."/>
            <person name="Tsuchikane K."/>
            <person name="Katsumata H."/>
            <person name="Ando Y."/>
            <person name="Yamazaki S."/>
            <person name="Fujita N."/>
        </authorList>
    </citation>
    <scope>NUCLEOTIDE SEQUENCE [LARGE SCALE GENOMIC DNA]</scope>
    <source>
        <strain evidence="2">NBRC 16725</strain>
    </source>
</reference>
<accession>U2YI17</accession>
<keyword evidence="1" id="KW-0472">Membrane</keyword>
<keyword evidence="1" id="KW-0812">Transmembrane</keyword>
<dbReference type="AlphaFoldDB" id="U2YI17"/>
<feature type="transmembrane region" description="Helical" evidence="1">
    <location>
        <begin position="7"/>
        <end position="28"/>
    </location>
</feature>